<organism evidence="1 3">
    <name type="scientific">Pseudolycoriella hygida</name>
    <dbReference type="NCBI Taxonomy" id="35572"/>
    <lineage>
        <taxon>Eukaryota</taxon>
        <taxon>Metazoa</taxon>
        <taxon>Ecdysozoa</taxon>
        <taxon>Arthropoda</taxon>
        <taxon>Hexapoda</taxon>
        <taxon>Insecta</taxon>
        <taxon>Pterygota</taxon>
        <taxon>Neoptera</taxon>
        <taxon>Endopterygota</taxon>
        <taxon>Diptera</taxon>
        <taxon>Nematocera</taxon>
        <taxon>Sciaroidea</taxon>
        <taxon>Sciaridae</taxon>
        <taxon>Pseudolycoriella</taxon>
    </lineage>
</organism>
<dbReference type="EMBL" id="WJQU01000944">
    <property type="protein sequence ID" value="KAJ6634148.1"/>
    <property type="molecule type" value="Genomic_DNA"/>
</dbReference>
<reference evidence="1" key="1">
    <citation type="submission" date="2022-07" db="EMBL/GenBank/DDBJ databases">
        <authorList>
            <person name="Trinca V."/>
            <person name="Uliana J.V.C."/>
            <person name="Torres T.T."/>
            <person name="Ward R.J."/>
            <person name="Monesi N."/>
        </authorList>
    </citation>
    <scope>NUCLEOTIDE SEQUENCE</scope>
    <source>
        <strain evidence="1">HSMRA1968</strain>
        <tissue evidence="1">Whole embryos</tissue>
    </source>
</reference>
<name>A0A9Q0RVW7_9DIPT</name>
<keyword evidence="3" id="KW-1185">Reference proteome</keyword>
<evidence type="ECO:0008006" key="4">
    <source>
        <dbReference type="Google" id="ProtNLM"/>
    </source>
</evidence>
<evidence type="ECO:0000313" key="2">
    <source>
        <dbReference type="EMBL" id="KAJ6649676.1"/>
    </source>
</evidence>
<dbReference type="EMBL" id="WJQU01000001">
    <property type="protein sequence ID" value="KAJ6649676.1"/>
    <property type="molecule type" value="Genomic_DNA"/>
</dbReference>
<dbReference type="AlphaFoldDB" id="A0A9Q0RVW7"/>
<protein>
    <recommendedName>
        <fullName evidence="4">MULE transposase domain-containing protein</fullName>
    </recommendedName>
</protein>
<comment type="caution">
    <text evidence="1">The sequence shown here is derived from an EMBL/GenBank/DDBJ whole genome shotgun (WGS) entry which is preliminary data.</text>
</comment>
<evidence type="ECO:0000313" key="1">
    <source>
        <dbReference type="EMBL" id="KAJ6634148.1"/>
    </source>
</evidence>
<gene>
    <name evidence="2" type="ORF">Bhyg_04915</name>
    <name evidence="1" type="ORF">Bhyg_17526</name>
</gene>
<proteinExistence type="predicted"/>
<dbReference type="OrthoDB" id="90756at2759"/>
<dbReference type="Proteomes" id="UP001151699">
    <property type="component" value="Chromosome A"/>
</dbReference>
<evidence type="ECO:0000313" key="3">
    <source>
        <dbReference type="Proteomes" id="UP001151699"/>
    </source>
</evidence>
<sequence length="182" mass="21386">MKEEARSSGKLPNVVYDEVMAKYHGSFEQSLTFPSVQQTLLKCRRQYFPRFPQTADEFFEVFENQLILRRYGHCFDDLFFHGVTGDDTNGRCGIFYTKRLLDHFSSVKDEIKAFADATFKYQPSYFHQLFIVHFEIGNYTFPAFYVFMERKTAAAYQSVFELISNLGFNIIELMADFEISIK</sequence>
<accession>A0A9Q0RVW7</accession>